<feature type="compositionally biased region" description="Low complexity" evidence="4">
    <location>
        <begin position="211"/>
        <end position="220"/>
    </location>
</feature>
<dbReference type="PROSITE" id="PS50600">
    <property type="entry name" value="ULP_PROTEASE"/>
    <property type="match status" value="1"/>
</dbReference>
<dbReference type="SMART" id="SM00558">
    <property type="entry name" value="JmjC"/>
    <property type="match status" value="1"/>
</dbReference>
<reference evidence="8" key="1">
    <citation type="journal article" date="2013" name="Genome Announc.">
        <title>Genome sequence of the basidiomycetous yeast Pseudozyma antarctica T-34, a producer of the glycolipid biosurfactants mannosylerythritol lipids.</title>
        <authorList>
            <person name="Morita T."/>
            <person name="Koike H."/>
            <person name="Koyama Y."/>
            <person name="Hagiwara H."/>
            <person name="Ito E."/>
            <person name="Fukuoka T."/>
            <person name="Imura T."/>
            <person name="Machida M."/>
            <person name="Kitamoto D."/>
        </authorList>
    </citation>
    <scope>NUCLEOTIDE SEQUENCE [LARGE SCALE GENOMIC DNA]</scope>
    <source>
        <strain evidence="8">T-34</strain>
    </source>
</reference>
<comment type="similarity">
    <text evidence="1">Belongs to the peptidase C48 family.</text>
</comment>
<dbReference type="OrthoDB" id="1939479at2759"/>
<protein>
    <submittedName>
        <fullName evidence="7">Concentrative Na+-nucleoside cotransporter CNT1/CNT2</fullName>
    </submittedName>
</protein>
<evidence type="ECO:0000259" key="6">
    <source>
        <dbReference type="PROSITE" id="PS51184"/>
    </source>
</evidence>
<dbReference type="EMBL" id="DF196775">
    <property type="protein sequence ID" value="GAC73626.1"/>
    <property type="molecule type" value="Genomic_DNA"/>
</dbReference>
<keyword evidence="3" id="KW-0378">Hydrolase</keyword>
<evidence type="ECO:0000256" key="3">
    <source>
        <dbReference type="ARBA" id="ARBA00022801"/>
    </source>
</evidence>
<dbReference type="SUPFAM" id="SSF51197">
    <property type="entry name" value="Clavaminate synthase-like"/>
    <property type="match status" value="1"/>
</dbReference>
<dbReference type="Pfam" id="PF13621">
    <property type="entry name" value="Cupin_8"/>
    <property type="match status" value="1"/>
</dbReference>
<feature type="region of interest" description="Disordered" evidence="4">
    <location>
        <begin position="336"/>
        <end position="407"/>
    </location>
</feature>
<feature type="domain" description="Ubiquitin-like protease family profile" evidence="5">
    <location>
        <begin position="702"/>
        <end position="910"/>
    </location>
</feature>
<feature type="compositionally biased region" description="Pro residues" evidence="4">
    <location>
        <begin position="221"/>
        <end position="231"/>
    </location>
</feature>
<dbReference type="GO" id="GO:0005634">
    <property type="term" value="C:nucleus"/>
    <property type="evidence" value="ECO:0007669"/>
    <property type="project" value="TreeGrafter"/>
</dbReference>
<organism evidence="7 8">
    <name type="scientific">Pseudozyma antarctica (strain T-34)</name>
    <name type="common">Yeast</name>
    <name type="synonym">Candida antarctica</name>
    <dbReference type="NCBI Taxonomy" id="1151754"/>
    <lineage>
        <taxon>Eukaryota</taxon>
        <taxon>Fungi</taxon>
        <taxon>Dikarya</taxon>
        <taxon>Basidiomycota</taxon>
        <taxon>Ustilaginomycotina</taxon>
        <taxon>Ustilaginomycetes</taxon>
        <taxon>Ustilaginales</taxon>
        <taxon>Ustilaginaceae</taxon>
        <taxon>Moesziomyces</taxon>
    </lineage>
</organism>
<name>M9LNW6_PSEA3</name>
<dbReference type="GO" id="GO:0045905">
    <property type="term" value="P:positive regulation of translational termination"/>
    <property type="evidence" value="ECO:0007669"/>
    <property type="project" value="TreeGrafter"/>
</dbReference>
<feature type="compositionally biased region" description="Acidic residues" evidence="4">
    <location>
        <begin position="201"/>
        <end position="210"/>
    </location>
</feature>
<dbReference type="Proteomes" id="UP000011976">
    <property type="component" value="Unassembled WGS sequence"/>
</dbReference>
<dbReference type="InterPro" id="IPR003347">
    <property type="entry name" value="JmjC_dom"/>
</dbReference>
<feature type="compositionally biased region" description="Low complexity" evidence="4">
    <location>
        <begin position="350"/>
        <end position="360"/>
    </location>
</feature>
<dbReference type="Gene3D" id="2.60.120.650">
    <property type="entry name" value="Cupin"/>
    <property type="match status" value="1"/>
</dbReference>
<dbReference type="STRING" id="1151754.M9LNW6"/>
<dbReference type="GO" id="GO:0006508">
    <property type="term" value="P:proteolysis"/>
    <property type="evidence" value="ECO:0007669"/>
    <property type="project" value="UniProtKB-KW"/>
</dbReference>
<dbReference type="PANTHER" id="PTHR12480:SF6">
    <property type="entry name" value="2-OXOGLUTARATE AND IRON-DEPENDENT OXYGENASE JMJD4"/>
    <property type="match status" value="1"/>
</dbReference>
<feature type="region of interest" description="Disordered" evidence="4">
    <location>
        <begin position="743"/>
        <end position="775"/>
    </location>
</feature>
<dbReference type="InterPro" id="IPR041667">
    <property type="entry name" value="Cupin_8"/>
</dbReference>
<dbReference type="GO" id="GO:0019783">
    <property type="term" value="F:ubiquitin-like protein peptidase activity"/>
    <property type="evidence" value="ECO:0007669"/>
    <property type="project" value="UniProtKB-ARBA"/>
</dbReference>
<dbReference type="SUPFAM" id="SSF54001">
    <property type="entry name" value="Cysteine proteinases"/>
    <property type="match status" value="1"/>
</dbReference>
<dbReference type="GO" id="GO:0008234">
    <property type="term" value="F:cysteine-type peptidase activity"/>
    <property type="evidence" value="ECO:0007669"/>
    <property type="project" value="InterPro"/>
</dbReference>
<dbReference type="GO" id="GO:0005737">
    <property type="term" value="C:cytoplasm"/>
    <property type="evidence" value="ECO:0007669"/>
    <property type="project" value="TreeGrafter"/>
</dbReference>
<dbReference type="Pfam" id="PF02902">
    <property type="entry name" value="Peptidase_C48"/>
    <property type="match status" value="1"/>
</dbReference>
<evidence type="ECO:0000259" key="5">
    <source>
        <dbReference type="PROSITE" id="PS50600"/>
    </source>
</evidence>
<evidence type="ECO:0000313" key="7">
    <source>
        <dbReference type="EMBL" id="GAC73626.1"/>
    </source>
</evidence>
<evidence type="ECO:0000256" key="4">
    <source>
        <dbReference type="SAM" id="MobiDB-lite"/>
    </source>
</evidence>
<feature type="compositionally biased region" description="Acidic residues" evidence="4">
    <location>
        <begin position="386"/>
        <end position="396"/>
    </location>
</feature>
<feature type="compositionally biased region" description="Low complexity" evidence="4">
    <location>
        <begin position="519"/>
        <end position="533"/>
    </location>
</feature>
<dbReference type="InterPro" id="IPR050910">
    <property type="entry name" value="JMJD6_ArgDemeth/LysHydrox"/>
</dbReference>
<accession>M9LNW6</accession>
<feature type="region of interest" description="Disordered" evidence="4">
    <location>
        <begin position="132"/>
        <end position="307"/>
    </location>
</feature>
<evidence type="ECO:0000256" key="1">
    <source>
        <dbReference type="ARBA" id="ARBA00005234"/>
    </source>
</evidence>
<dbReference type="PANTHER" id="PTHR12480">
    <property type="entry name" value="ARGININE DEMETHYLASE AND LYSYL-HYDROXYLASE JMJD"/>
    <property type="match status" value="1"/>
</dbReference>
<feature type="compositionally biased region" description="Polar residues" evidence="4">
    <location>
        <begin position="186"/>
        <end position="197"/>
    </location>
</feature>
<dbReference type="GO" id="GO:0016706">
    <property type="term" value="F:2-oxoglutarate-dependent dioxygenase activity"/>
    <property type="evidence" value="ECO:0007669"/>
    <property type="project" value="TreeGrafter"/>
</dbReference>
<sequence length="1429" mass="157862">MPSKRRRPALDSPAYNYAAASSSSSSAKAKGALIAAATGHTASVQTEQQSPSFFQRVAHYARLLTPARKRPRIDSAPSFTLDTSPCAKTPTSDGITGAAASGFVELTPSRSNQSSALTSASPANRLAAHLIFPQEGAIRDPLGRTSVGPPFGARSDPTTETRSSSEEAAEMQIEAPSSPSSPSPPTNADLTPLPIQSRNDDAEDPADDQDAAQPSSDTLPSSPPGPLPPTPSTDASPLLASQPVEHQDAPLQPALQPDSSKPSTDADLITSASAQSDDMPASDVHSHSSSSLHDNSKSSDADAALPTDADVDHIQAISTAKVGDNIEGLLTWSAPLTARDVDPPSPPPSESAGSAPSTAESETRADPRPVAANNVVDMTNLSDDSSSSDDDDDPDKENDISLVQPSHRLLSDATLTSFDHFAPTPPAFRAPQSRHSFGGPLTQAALREQRSQAHHPSRFSATFGAAQDGSADASATEQIRSIGLQSIGRQTSFVQPARHRLPQASTPRQGISPPGLQRSMSIDSTASSLASDATAHRKRRSSGIGFTKRTHIFQKQHAQVVSAYNLDAIKASLRKINFMRNSQRKALLTPEQFVGLAVKRSQVQKYIDGENKHPTSRDDSVEILMRKFMRQKQIDAQSAVLPVSPPRLVEMERLARQRRAQAKKLRGVLGRKELPAQLTEEQDKMASATLVKRGQIASITGAQVEDRDVQKLRPGQWLNDEVINFYGNLILQRANDADQRRTEAIKAAGSGASPAPEKPAVGKSARAGSKPEPKRPYDPALDAFWRVHFFSSFFWENLKNRGFDGVKRWTRRIDIFTKDLVLFPINLGNSHWVCGAINLRRRRFEYYDSLGARNPRAFELMRTYLTHEAKDKKKRPIDLRGWRDVFSDESPQQENGYDCGVFAAQTLEQISRRDPHTPIPLDPPTIPWISEDIETDAGRMKITGADGEEEDDDVEEYEWNFGQENMPYLRRRMVVQSEFPKADFRGMSGKSWRWGGRRPSSLLPSPLAGSGTASERHQSWRGHAMGVLEDEVVIRFETTPCYREFFERCLVPNRPCILPRTLIRHWPVEQSRAWASPNDGCVNWAALKLHYGSQTAPVVVTRTNATGDEEEDRQDMTISDAVDLILAHRIDPSDIKAIYIKDWHMVKQLDSDGSGEGDPYVVPDIFADDWMNNVGAGVDDFRFVYAGTAGSQTLLHRDVYTSYSWSTNVVGRKRWHLFPPRVVAHLRRFPAVDTSPMVPDIATLQNIIKAGIRGKEYGELHRAWEAVQVVDQAEGETIFVPSNWWHQVRNEGECISINRNWCNAVNVPSLYKSIQAELDHVEQSLCDVREMLSNNTSQGEEWKQDFYKLVQDVAVQDAGWAWHGFWKMVLRNLQTPPADSQCRPDAEWVRARILPLAEQFQTRQDAHWLDGSILDTARQCQRLLEGQTG</sequence>
<feature type="region of interest" description="Disordered" evidence="4">
    <location>
        <begin position="497"/>
        <end position="543"/>
    </location>
</feature>
<dbReference type="PROSITE" id="PS51184">
    <property type="entry name" value="JMJC"/>
    <property type="match status" value="1"/>
</dbReference>
<dbReference type="InterPro" id="IPR003653">
    <property type="entry name" value="Peptidase_C48_C"/>
</dbReference>
<feature type="region of interest" description="Disordered" evidence="4">
    <location>
        <begin position="1"/>
        <end position="26"/>
    </location>
</feature>
<dbReference type="InterPro" id="IPR038765">
    <property type="entry name" value="Papain-like_cys_pep_sf"/>
</dbReference>
<feature type="region of interest" description="Disordered" evidence="4">
    <location>
        <begin position="68"/>
        <end position="97"/>
    </location>
</feature>
<feature type="domain" description="JmjC" evidence="6">
    <location>
        <begin position="1152"/>
        <end position="1318"/>
    </location>
</feature>
<evidence type="ECO:0000313" key="8">
    <source>
        <dbReference type="Proteomes" id="UP000011976"/>
    </source>
</evidence>
<dbReference type="Gene3D" id="3.40.395.10">
    <property type="entry name" value="Adenoviral Proteinase, Chain A"/>
    <property type="match status" value="1"/>
</dbReference>
<proteinExistence type="inferred from homology"/>
<evidence type="ECO:0000256" key="2">
    <source>
        <dbReference type="ARBA" id="ARBA00022670"/>
    </source>
</evidence>
<dbReference type="GO" id="GO:0043565">
    <property type="term" value="F:sequence-specific DNA binding"/>
    <property type="evidence" value="ECO:0007669"/>
    <property type="project" value="TreeGrafter"/>
</dbReference>
<gene>
    <name evidence="7" type="ORF">PANT_9d00187</name>
</gene>
<keyword evidence="2" id="KW-0645">Protease</keyword>